<gene>
    <name evidence="2" type="ORF">GFSPODELE1_LOCUS10909</name>
</gene>
<reference evidence="3" key="1">
    <citation type="submission" date="2024-04" db="EMBL/GenBank/DDBJ databases">
        <authorList>
            <person name="Shaw F."/>
            <person name="Minotto A."/>
        </authorList>
    </citation>
    <scope>NUCLEOTIDE SEQUENCE [LARGE SCALE GENOMIC DNA]</scope>
</reference>
<evidence type="ECO:0000313" key="3">
    <source>
        <dbReference type="Proteomes" id="UP001497453"/>
    </source>
</evidence>
<proteinExistence type="predicted"/>
<dbReference type="PANTHER" id="PTHR21310:SF15">
    <property type="entry name" value="AMINOGLYCOSIDE PHOSPHOTRANSFERASE DOMAIN-CONTAINING PROTEIN"/>
    <property type="match status" value="1"/>
</dbReference>
<evidence type="ECO:0000259" key="1">
    <source>
        <dbReference type="Pfam" id="PF01636"/>
    </source>
</evidence>
<dbReference type="InterPro" id="IPR002575">
    <property type="entry name" value="Aminoglycoside_PTrfase"/>
</dbReference>
<dbReference type="InterPro" id="IPR011009">
    <property type="entry name" value="Kinase-like_dom_sf"/>
</dbReference>
<dbReference type="EMBL" id="OZ037952">
    <property type="protein sequence ID" value="CAL1716775.1"/>
    <property type="molecule type" value="Genomic_DNA"/>
</dbReference>
<protein>
    <recommendedName>
        <fullName evidence="1">Aminoglycoside phosphotransferase domain-containing protein</fullName>
    </recommendedName>
</protein>
<organism evidence="2 3">
    <name type="scientific">Somion occarium</name>
    <dbReference type="NCBI Taxonomy" id="3059160"/>
    <lineage>
        <taxon>Eukaryota</taxon>
        <taxon>Fungi</taxon>
        <taxon>Dikarya</taxon>
        <taxon>Basidiomycota</taxon>
        <taxon>Agaricomycotina</taxon>
        <taxon>Agaricomycetes</taxon>
        <taxon>Polyporales</taxon>
        <taxon>Cerrenaceae</taxon>
        <taxon>Somion</taxon>
    </lineage>
</organism>
<dbReference type="Gene3D" id="3.90.1200.10">
    <property type="match status" value="1"/>
</dbReference>
<sequence length="276" mass="31472">MVLSPWLGSLSGKIELQLAKLKLRLYLLLTHGHFKGWERRVLFFRFGIPLVLKRTDQVFCTEADALRFLNRAVPHLPIPKLIDSFELDGATYTLMTKLPGRPLLEIPTLESDQLAPIINDVLYILEELWRIPQPASFNGRVMASASGDGLLHPVGGYEDFGGPYASTLDLYKGMIMNPAGVSSEIMHTLAEDPIVWVHTDLRMQNMLIEKGRVTGIVDWEWTGWLPRHWQLHILRRPGPFCVGAWVRYWLFEHHFDDTIEAAYTASTTEGVLTWPI</sequence>
<keyword evidence="3" id="KW-1185">Reference proteome</keyword>
<dbReference type="PANTHER" id="PTHR21310">
    <property type="entry name" value="AMINOGLYCOSIDE PHOSPHOTRANSFERASE-RELATED-RELATED"/>
    <property type="match status" value="1"/>
</dbReference>
<evidence type="ECO:0000313" key="2">
    <source>
        <dbReference type="EMBL" id="CAL1716775.1"/>
    </source>
</evidence>
<accession>A0ABP1E9Z2</accession>
<dbReference type="InterPro" id="IPR051678">
    <property type="entry name" value="AGP_Transferase"/>
</dbReference>
<dbReference type="Pfam" id="PF01636">
    <property type="entry name" value="APH"/>
    <property type="match status" value="1"/>
</dbReference>
<dbReference type="SUPFAM" id="SSF56112">
    <property type="entry name" value="Protein kinase-like (PK-like)"/>
    <property type="match status" value="1"/>
</dbReference>
<feature type="domain" description="Aminoglycoside phosphotransferase" evidence="1">
    <location>
        <begin position="59"/>
        <end position="234"/>
    </location>
</feature>
<dbReference type="Proteomes" id="UP001497453">
    <property type="component" value="Chromosome 9"/>
</dbReference>
<name>A0ABP1E9Z2_9APHY</name>